<dbReference type="NCBIfam" id="TIGR01549">
    <property type="entry name" value="HAD-SF-IA-v1"/>
    <property type="match status" value="1"/>
</dbReference>
<dbReference type="KEGG" id="sdn:Sden_1950"/>
<accession>Q12MU3</accession>
<dbReference type="InterPro" id="IPR036412">
    <property type="entry name" value="HAD-like_sf"/>
</dbReference>
<dbReference type="PANTHER" id="PTHR43434">
    <property type="entry name" value="PHOSPHOGLYCOLATE PHOSPHATASE"/>
    <property type="match status" value="1"/>
</dbReference>
<dbReference type="RefSeq" id="WP_011496389.1">
    <property type="nucleotide sequence ID" value="NC_007954.1"/>
</dbReference>
<keyword evidence="2 5" id="KW-0378">Hydrolase</keyword>
<evidence type="ECO:0000313" key="6">
    <source>
        <dbReference type="Proteomes" id="UP000001982"/>
    </source>
</evidence>
<dbReference type="PRINTS" id="PR00413">
    <property type="entry name" value="HADHALOGNASE"/>
</dbReference>
<evidence type="ECO:0000256" key="1">
    <source>
        <dbReference type="ARBA" id="ARBA00022723"/>
    </source>
</evidence>
<dbReference type="PANTHER" id="PTHR43434:SF23">
    <property type="entry name" value="PHOSPHOGLYCOLATE PHOSPHATASE"/>
    <property type="match status" value="1"/>
</dbReference>
<dbReference type="eggNOG" id="COG0546">
    <property type="taxonomic scope" value="Bacteria"/>
</dbReference>
<dbReference type="InterPro" id="IPR023214">
    <property type="entry name" value="HAD_sf"/>
</dbReference>
<dbReference type="Gene3D" id="3.40.50.1000">
    <property type="entry name" value="HAD superfamily/HAD-like"/>
    <property type="match status" value="1"/>
</dbReference>
<dbReference type="GO" id="GO:0006281">
    <property type="term" value="P:DNA repair"/>
    <property type="evidence" value="ECO:0007669"/>
    <property type="project" value="TreeGrafter"/>
</dbReference>
<dbReference type="Pfam" id="PF13419">
    <property type="entry name" value="HAD_2"/>
    <property type="match status" value="1"/>
</dbReference>
<dbReference type="SUPFAM" id="SSF56784">
    <property type="entry name" value="HAD-like"/>
    <property type="match status" value="1"/>
</dbReference>
<dbReference type="InterPro" id="IPR006439">
    <property type="entry name" value="HAD-SF_hydro_IA"/>
</dbReference>
<dbReference type="Gene3D" id="1.10.150.240">
    <property type="entry name" value="Putative phosphatase, domain 2"/>
    <property type="match status" value="1"/>
</dbReference>
<keyword evidence="6" id="KW-1185">Reference proteome</keyword>
<dbReference type="HOGENOM" id="CLU_045011_19_1_6"/>
<protein>
    <submittedName>
        <fullName evidence="5">HAD-superfamily hydrolase, subfamily IA, variant 1</fullName>
        <ecNumber evidence="5">3.1.3.18</ecNumber>
    </submittedName>
</protein>
<organism evidence="5 6">
    <name type="scientific">Shewanella denitrificans (strain OS217 / ATCC BAA-1090 / DSM 15013)</name>
    <dbReference type="NCBI Taxonomy" id="318161"/>
    <lineage>
        <taxon>Bacteria</taxon>
        <taxon>Pseudomonadati</taxon>
        <taxon>Pseudomonadota</taxon>
        <taxon>Gammaproteobacteria</taxon>
        <taxon>Alteromonadales</taxon>
        <taxon>Shewanellaceae</taxon>
        <taxon>Shewanella</taxon>
    </lineage>
</organism>
<dbReference type="EC" id="3.1.3.18" evidence="5"/>
<keyword evidence="1" id="KW-0479">Metal-binding</keyword>
<keyword evidence="4" id="KW-0119">Carbohydrate metabolism</keyword>
<name>Q12MU3_SHEDO</name>
<proteinExistence type="predicted"/>
<dbReference type="InterPro" id="IPR041492">
    <property type="entry name" value="HAD_2"/>
</dbReference>
<dbReference type="STRING" id="318161.Sden_1950"/>
<reference evidence="5 6" key="1">
    <citation type="submission" date="2006-03" db="EMBL/GenBank/DDBJ databases">
        <title>Complete sequence of Shewanella denitrificans OS217.</title>
        <authorList>
            <consortium name="US DOE Joint Genome Institute"/>
            <person name="Copeland A."/>
            <person name="Lucas S."/>
            <person name="Lapidus A."/>
            <person name="Barry K."/>
            <person name="Detter J.C."/>
            <person name="Glavina del Rio T."/>
            <person name="Hammon N."/>
            <person name="Israni S."/>
            <person name="Dalin E."/>
            <person name="Tice H."/>
            <person name="Pitluck S."/>
            <person name="Brettin T."/>
            <person name="Bruce D."/>
            <person name="Han C."/>
            <person name="Tapia R."/>
            <person name="Gilna P."/>
            <person name="Kiss H."/>
            <person name="Schmutz J."/>
            <person name="Larimer F."/>
            <person name="Land M."/>
            <person name="Hauser L."/>
            <person name="Kyrpides N."/>
            <person name="Lykidis A."/>
            <person name="Richardson P."/>
        </authorList>
    </citation>
    <scope>NUCLEOTIDE SEQUENCE [LARGE SCALE GENOMIC DNA]</scope>
    <source>
        <strain evidence="6">OS217 / ATCC BAA-1090 / DSM 15013</strain>
    </source>
</reference>
<dbReference type="Proteomes" id="UP000001982">
    <property type="component" value="Chromosome"/>
</dbReference>
<dbReference type="InterPro" id="IPR023198">
    <property type="entry name" value="PGP-like_dom2"/>
</dbReference>
<dbReference type="EMBL" id="CP000302">
    <property type="protein sequence ID" value="ABE55233.1"/>
    <property type="molecule type" value="Genomic_DNA"/>
</dbReference>
<dbReference type="AlphaFoldDB" id="Q12MU3"/>
<gene>
    <name evidence="5" type="ordered locus">Sden_1950</name>
</gene>
<dbReference type="GO" id="GO:0008967">
    <property type="term" value="F:phosphoglycolate phosphatase activity"/>
    <property type="evidence" value="ECO:0007669"/>
    <property type="project" value="UniProtKB-EC"/>
</dbReference>
<dbReference type="GO" id="GO:0046872">
    <property type="term" value="F:metal ion binding"/>
    <property type="evidence" value="ECO:0007669"/>
    <property type="project" value="UniProtKB-KW"/>
</dbReference>
<keyword evidence="3" id="KW-0460">Magnesium</keyword>
<dbReference type="SFLD" id="SFLDG01129">
    <property type="entry name" value="C1.5:_HAD__Beta-PGM__Phosphata"/>
    <property type="match status" value="1"/>
</dbReference>
<dbReference type="SFLD" id="SFLDS00003">
    <property type="entry name" value="Haloacid_Dehalogenase"/>
    <property type="match status" value="1"/>
</dbReference>
<dbReference type="GO" id="GO:0005829">
    <property type="term" value="C:cytosol"/>
    <property type="evidence" value="ECO:0007669"/>
    <property type="project" value="TreeGrafter"/>
</dbReference>
<evidence type="ECO:0000256" key="3">
    <source>
        <dbReference type="ARBA" id="ARBA00022842"/>
    </source>
</evidence>
<evidence type="ECO:0000256" key="4">
    <source>
        <dbReference type="ARBA" id="ARBA00023277"/>
    </source>
</evidence>
<evidence type="ECO:0000256" key="2">
    <source>
        <dbReference type="ARBA" id="ARBA00022801"/>
    </source>
</evidence>
<dbReference type="OrthoDB" id="9776368at2"/>
<evidence type="ECO:0000313" key="5">
    <source>
        <dbReference type="EMBL" id="ABE55233.1"/>
    </source>
</evidence>
<sequence>MSISQHPVPGTEIQAVLFDLDGTLVDTAPDLIEALNLSLETAGFERQQPEFIRPFASHGSMAMVNAAIAFASEEVKAQVRQGLLEHYQVINGQQSQLFDGIAPLLAQLKALGLPIGVVTNKPARFARPLIDVLGLNAQLGTIISGDSTLYSKPHTAPMLLAAQQIAVAPAHILYLGDALRDLQAAHNANMQGGIALWGYLARDDEPASWPSRYQFNSAFEVTDLFSLK</sequence>
<dbReference type="InterPro" id="IPR050155">
    <property type="entry name" value="HAD-like_hydrolase_sf"/>
</dbReference>